<evidence type="ECO:0000256" key="2">
    <source>
        <dbReference type="ARBA" id="ARBA00022692"/>
    </source>
</evidence>
<keyword evidence="9" id="KW-1185">Reference proteome</keyword>
<evidence type="ECO:0000313" key="9">
    <source>
        <dbReference type="Proteomes" id="UP000440694"/>
    </source>
</evidence>
<feature type="compositionally biased region" description="Pro residues" evidence="5">
    <location>
        <begin position="104"/>
        <end position="139"/>
    </location>
</feature>
<dbReference type="Proteomes" id="UP000440694">
    <property type="component" value="Unassembled WGS sequence"/>
</dbReference>
<dbReference type="Gene3D" id="3.30.1150.10">
    <property type="match status" value="1"/>
</dbReference>
<gene>
    <name evidence="8" type="ORF">GIW81_13655</name>
</gene>
<organism evidence="8 9">
    <name type="scientific">Hyphomicrobium album</name>
    <dbReference type="NCBI Taxonomy" id="2665159"/>
    <lineage>
        <taxon>Bacteria</taxon>
        <taxon>Pseudomonadati</taxon>
        <taxon>Pseudomonadota</taxon>
        <taxon>Alphaproteobacteria</taxon>
        <taxon>Hyphomicrobiales</taxon>
        <taxon>Hyphomicrobiaceae</taxon>
        <taxon>Hyphomicrobium</taxon>
    </lineage>
</organism>
<reference evidence="8 9" key="1">
    <citation type="submission" date="2019-11" db="EMBL/GenBank/DDBJ databases">
        <title>Identification of a novel strain.</title>
        <authorList>
            <person name="Xu Q."/>
            <person name="Wang G."/>
        </authorList>
    </citation>
    <scope>NUCLEOTIDE SEQUENCE [LARGE SCALE GENOMIC DNA]</scope>
    <source>
        <strain evidence="9">xq</strain>
    </source>
</reference>
<name>A0A6I3KNA6_9HYPH</name>
<evidence type="ECO:0000256" key="1">
    <source>
        <dbReference type="ARBA" id="ARBA00004167"/>
    </source>
</evidence>
<protein>
    <submittedName>
        <fullName evidence="8">TonB family protein</fullName>
    </submittedName>
</protein>
<dbReference type="NCBIfam" id="TIGR01352">
    <property type="entry name" value="tonB_Cterm"/>
    <property type="match status" value="1"/>
</dbReference>
<comment type="subcellular location">
    <subcellularLocation>
        <location evidence="1">Membrane</location>
        <topology evidence="1">Single-pass membrane protein</topology>
    </subcellularLocation>
</comment>
<dbReference type="InterPro" id="IPR006260">
    <property type="entry name" value="TonB/TolA_C"/>
</dbReference>
<sequence length="327" mass="34780">MHADEIVLQGPGASQTAEHLAALRQRRDRVFWGGLCAAFFVHAAFIVGIGSAHQRTLGTPEGAADAIAVEIVDGATLKDSMEPPSPAAAPPGAEQTAALQAEKPGPPPPPPQPEVQPQPEPQPQQPQPEAAQPPPPEAPPAEKEAPKLSAEAIPALEDAAPAEIPETPKEAEKPPEVKPAETKQPEAKQPAKKQEQAKQPSKKRTQTSALDLSVPYDDGGGAPEAGGQSAVQRPPGITRSGENDEFARNVIRALQRTMPRERARGRVTVRIVLNENGSRADVKLLNSGGDSDLDFNVVFAARQTAFPFPPKNATLVDRTFTVTYIYR</sequence>
<dbReference type="AlphaFoldDB" id="A0A6I3KNA6"/>
<evidence type="ECO:0000256" key="5">
    <source>
        <dbReference type="SAM" id="MobiDB-lite"/>
    </source>
</evidence>
<keyword evidence="3 6" id="KW-1133">Transmembrane helix</keyword>
<dbReference type="PRINTS" id="PR01217">
    <property type="entry name" value="PRICHEXTENSN"/>
</dbReference>
<evidence type="ECO:0000256" key="4">
    <source>
        <dbReference type="ARBA" id="ARBA00023136"/>
    </source>
</evidence>
<feature type="compositionally biased region" description="Low complexity" evidence="5">
    <location>
        <begin position="90"/>
        <end position="103"/>
    </location>
</feature>
<feature type="region of interest" description="Disordered" evidence="5">
    <location>
        <begin position="161"/>
        <end position="243"/>
    </location>
</feature>
<evidence type="ECO:0000259" key="7">
    <source>
        <dbReference type="PROSITE" id="PS52015"/>
    </source>
</evidence>
<dbReference type="GO" id="GO:0055085">
    <property type="term" value="P:transmembrane transport"/>
    <property type="evidence" value="ECO:0007669"/>
    <property type="project" value="InterPro"/>
</dbReference>
<evidence type="ECO:0000256" key="3">
    <source>
        <dbReference type="ARBA" id="ARBA00022989"/>
    </source>
</evidence>
<dbReference type="GO" id="GO:0016020">
    <property type="term" value="C:membrane"/>
    <property type="evidence" value="ECO:0007669"/>
    <property type="project" value="UniProtKB-SubCell"/>
</dbReference>
<feature type="region of interest" description="Disordered" evidence="5">
    <location>
        <begin position="77"/>
        <end position="147"/>
    </location>
</feature>
<keyword evidence="2 6" id="KW-0812">Transmembrane</keyword>
<feature type="transmembrane region" description="Helical" evidence="6">
    <location>
        <begin position="30"/>
        <end position="50"/>
    </location>
</feature>
<dbReference type="PROSITE" id="PS52015">
    <property type="entry name" value="TONB_CTD"/>
    <property type="match status" value="1"/>
</dbReference>
<dbReference type="SUPFAM" id="SSF74653">
    <property type="entry name" value="TolA/TonB C-terminal domain"/>
    <property type="match status" value="1"/>
</dbReference>
<comment type="caution">
    <text evidence="8">The sequence shown here is derived from an EMBL/GenBank/DDBJ whole genome shotgun (WGS) entry which is preliminary data.</text>
</comment>
<accession>A0A6I3KNA6</accession>
<evidence type="ECO:0000256" key="6">
    <source>
        <dbReference type="SAM" id="Phobius"/>
    </source>
</evidence>
<feature type="domain" description="TonB C-terminal" evidence="7">
    <location>
        <begin position="239"/>
        <end position="327"/>
    </location>
</feature>
<keyword evidence="4 6" id="KW-0472">Membrane</keyword>
<dbReference type="Pfam" id="PF03544">
    <property type="entry name" value="TonB_C"/>
    <property type="match status" value="1"/>
</dbReference>
<proteinExistence type="predicted"/>
<feature type="compositionally biased region" description="Basic and acidic residues" evidence="5">
    <location>
        <begin position="166"/>
        <end position="186"/>
    </location>
</feature>
<evidence type="ECO:0000313" key="8">
    <source>
        <dbReference type="EMBL" id="MTD95380.1"/>
    </source>
</evidence>
<dbReference type="InterPro" id="IPR037682">
    <property type="entry name" value="TonB_C"/>
</dbReference>
<dbReference type="RefSeq" id="WP_154739932.1">
    <property type="nucleotide sequence ID" value="NZ_WMBQ01000002.1"/>
</dbReference>
<dbReference type="EMBL" id="WMBQ01000002">
    <property type="protein sequence ID" value="MTD95380.1"/>
    <property type="molecule type" value="Genomic_DNA"/>
</dbReference>